<protein>
    <submittedName>
        <fullName evidence="2">Cell wall assembly regulator SMI1</fullName>
    </submittedName>
    <submittedName>
        <fullName evidence="3">SMI1/KNR4 family protein</fullName>
    </submittedName>
</protein>
<dbReference type="Proteomes" id="UP001195724">
    <property type="component" value="Unassembled WGS sequence"/>
</dbReference>
<keyword evidence="5" id="KW-1185">Reference proteome</keyword>
<dbReference type="Proteomes" id="UP000671828">
    <property type="component" value="Chromosome"/>
</dbReference>
<sequence length="187" mass="19585">MDEIQAVRDDVGQDLPDDLVAWWRLCGGTESGGGTGQLLPPFYEPCPLRAVRAIRGFAVGSGSAAAIRNAGAGEAGSLTGAFLASFVPIAADGGGDYLFVDLRTGPSQGCIQHWSGDDGAAGVVWWSGVAEMLADVSEALRYGSEARRGYADAATRRHFRVSTDRASVSDGRLIWESTPISPPLSGR</sequence>
<dbReference type="SUPFAM" id="SSF160631">
    <property type="entry name" value="SMI1/KNR4-like"/>
    <property type="match status" value="1"/>
</dbReference>
<dbReference type="AlphaFoldDB" id="A0A8T8HY96"/>
<dbReference type="EMBL" id="JAFBCL010000001">
    <property type="protein sequence ID" value="MBM7814415.1"/>
    <property type="molecule type" value="Genomic_DNA"/>
</dbReference>
<accession>A0A8T8HY96</accession>
<evidence type="ECO:0000313" key="5">
    <source>
        <dbReference type="Proteomes" id="UP001195724"/>
    </source>
</evidence>
<evidence type="ECO:0000259" key="1">
    <source>
        <dbReference type="Pfam" id="PF09346"/>
    </source>
</evidence>
<evidence type="ECO:0000313" key="3">
    <source>
        <dbReference type="EMBL" id="QTR02724.1"/>
    </source>
</evidence>
<dbReference type="RefSeq" id="WP_204844952.1">
    <property type="nucleotide sequence ID" value="NZ_JAFBCL010000001.1"/>
</dbReference>
<dbReference type="Pfam" id="PF09346">
    <property type="entry name" value="SMI1_KNR4"/>
    <property type="match status" value="1"/>
</dbReference>
<name>A0A8T8HY96_9PSEU</name>
<gene>
    <name evidence="3" type="ORF">J7S33_27360</name>
    <name evidence="2" type="ORF">JOE68_005280</name>
</gene>
<evidence type="ECO:0000313" key="2">
    <source>
        <dbReference type="EMBL" id="MBM7814415.1"/>
    </source>
</evidence>
<proteinExistence type="predicted"/>
<reference evidence="2 5" key="1">
    <citation type="submission" date="2021-01" db="EMBL/GenBank/DDBJ databases">
        <title>Sequencing the genomes of 1000 actinobacteria strains.</title>
        <authorList>
            <person name="Klenk H.-P."/>
        </authorList>
    </citation>
    <scope>NUCLEOTIDE SEQUENCE [LARGE SCALE GENOMIC DNA]</scope>
    <source>
        <strain evidence="2 5">DSM 44581</strain>
    </source>
</reference>
<feature type="domain" description="Knr4/Smi1-like" evidence="1">
    <location>
        <begin position="2"/>
        <end position="134"/>
    </location>
</feature>
<dbReference type="InterPro" id="IPR018958">
    <property type="entry name" value="Knr4/Smi1-like_dom"/>
</dbReference>
<organism evidence="3 4">
    <name type="scientific">Saccharothrix algeriensis</name>
    <dbReference type="NCBI Taxonomy" id="173560"/>
    <lineage>
        <taxon>Bacteria</taxon>
        <taxon>Bacillati</taxon>
        <taxon>Actinomycetota</taxon>
        <taxon>Actinomycetes</taxon>
        <taxon>Pseudonocardiales</taxon>
        <taxon>Pseudonocardiaceae</taxon>
        <taxon>Saccharothrix</taxon>
    </lineage>
</organism>
<dbReference type="InterPro" id="IPR037883">
    <property type="entry name" value="Knr4/Smi1-like_sf"/>
</dbReference>
<dbReference type="EMBL" id="CP072788">
    <property type="protein sequence ID" value="QTR02724.1"/>
    <property type="molecule type" value="Genomic_DNA"/>
</dbReference>
<reference evidence="3" key="2">
    <citation type="submission" date="2021-04" db="EMBL/GenBank/DDBJ databases">
        <title>Saccharothrix algeriensis WGS.</title>
        <authorList>
            <person name="Stuskova K."/>
            <person name="Hakalova E."/>
            <person name="Tebbal A.B."/>
            <person name="Eichmeier A."/>
        </authorList>
    </citation>
    <scope>NUCLEOTIDE SEQUENCE</scope>
    <source>
        <strain evidence="3">NRRL B-24137</strain>
    </source>
</reference>
<evidence type="ECO:0000313" key="4">
    <source>
        <dbReference type="Proteomes" id="UP000671828"/>
    </source>
</evidence>